<dbReference type="Proteomes" id="UP000006727">
    <property type="component" value="Chromosome 23"/>
</dbReference>
<dbReference type="PANTHER" id="PTHR34371:SF6">
    <property type="entry name" value="MEMBRANE-ASSOCIATED KINASE REGULATOR 6"/>
    <property type="match status" value="1"/>
</dbReference>
<feature type="compositionally biased region" description="Low complexity" evidence="1">
    <location>
        <begin position="615"/>
        <end position="643"/>
    </location>
</feature>
<dbReference type="AlphaFoldDB" id="A0A2K1IIN5"/>
<gene>
    <name evidence="3" type="primary">LOC112275872</name>
    <name evidence="2" type="ORF">PHYPA_027826</name>
</gene>
<evidence type="ECO:0000313" key="2">
    <source>
        <dbReference type="EMBL" id="PNR29134.1"/>
    </source>
</evidence>
<sequence>MASFSEDVDGVLRIPAVSPSRRDYSLRSSSVKASESNSSRPQSPWRPRDPHLPSPESSSFHLYESNLPGLDRSVYYSGPLPAPSKSVDRSYYSGPLPGPLPSHIPASSCFSGPLSNPSPLPPYFSGPLSSLSPLPSYFSSPLPGFSTTTIESFGFPTGSSNFPQRLLSGDALSEAPEVGSSPGSSFGEGREVALVAEDDDDDTESVGDEPYKSYGNFALSTSSISARTGAQDGNGRTRNCVSQELKISRDASYQKIHLNRGYKSGEIFGHGVRSGGTYNSSSELANPDRELKPAKVMDVRKHRPSGSIAWEALNDDANESINCQMAMVAIPFKWEEAPGKARDTVRNGPLLASPRSRSSEKKLKDSHSGVANEFSFGVSNRFYGDSANKAPEKVDSGRWSEELSASGIDLVAPTSSKFLESVPRSLKPTPRKAPRSSVPFEWEEEPGKSKFEEKAASDAIPKLQLPPRLASASVKRNSVSTSTTSSSSRRSRSMSITSEKRARARPAKGVVSASESRESSVSKHSRQSQEESQSLQQSPLAQPSTPQDMNNRLALASNFLSGPLDVTARPSQSSCGNSFASRSGPITPFGLPQLQSAEVFCETSVRSPTSTLDGPGSVPSYSSSKSSRKSSSVTYSHSSSGTSAESFEHWTYGDQASFPSTSRLPSTEFDSQGSSRSGSVKPRDDVETPNIGDKLSRRSKSSSSSSSSSKPPMNPIRSSQTVSTAMSSRLVDIEGHLPHADECSRSSPTPALKVEDELSCTQKEELIDLEPPTRLPYKMPSLSRSSDAVFKSPSSSPTRTPSEALTCLPRFFSKSEPRSNVTPCFWVENPSFHAPVNFTEDGYRSPAYKATLELLSPSPNLSKKSDSRVARLRKSSSRLGQVHIVGSLRNSLKHLFHTCT</sequence>
<evidence type="ECO:0000256" key="1">
    <source>
        <dbReference type="SAM" id="MobiDB-lite"/>
    </source>
</evidence>
<dbReference type="Gramene" id="Pp3c23_9420V3.1">
    <property type="protein sequence ID" value="Pp3c23_9420V3.1"/>
    <property type="gene ID" value="Pp3c23_9420"/>
</dbReference>
<organism evidence="2">
    <name type="scientific">Physcomitrium patens</name>
    <name type="common">Spreading-leaved earth moss</name>
    <name type="synonym">Physcomitrella patens</name>
    <dbReference type="NCBI Taxonomy" id="3218"/>
    <lineage>
        <taxon>Eukaryota</taxon>
        <taxon>Viridiplantae</taxon>
        <taxon>Streptophyta</taxon>
        <taxon>Embryophyta</taxon>
        <taxon>Bryophyta</taxon>
        <taxon>Bryophytina</taxon>
        <taxon>Bryopsida</taxon>
        <taxon>Funariidae</taxon>
        <taxon>Funariales</taxon>
        <taxon>Funariaceae</taxon>
        <taxon>Physcomitrium</taxon>
    </lineage>
</organism>
<feature type="compositionally biased region" description="Low complexity" evidence="1">
    <location>
        <begin position="28"/>
        <end position="39"/>
    </location>
</feature>
<protein>
    <submittedName>
        <fullName evidence="2 3">Uncharacterized protein</fullName>
    </submittedName>
</protein>
<evidence type="ECO:0000313" key="4">
    <source>
        <dbReference type="Proteomes" id="UP000006727"/>
    </source>
</evidence>
<dbReference type="RefSeq" id="XP_024362345.1">
    <property type="nucleotide sequence ID" value="XM_024506577.2"/>
</dbReference>
<reference evidence="2 4" key="2">
    <citation type="journal article" date="2018" name="Plant J.">
        <title>The Physcomitrella patens chromosome-scale assembly reveals moss genome structure and evolution.</title>
        <authorList>
            <person name="Lang D."/>
            <person name="Ullrich K.K."/>
            <person name="Murat F."/>
            <person name="Fuchs J."/>
            <person name="Jenkins J."/>
            <person name="Haas F.B."/>
            <person name="Piednoel M."/>
            <person name="Gundlach H."/>
            <person name="Van Bel M."/>
            <person name="Meyberg R."/>
            <person name="Vives C."/>
            <person name="Morata J."/>
            <person name="Symeonidi A."/>
            <person name="Hiss M."/>
            <person name="Muchero W."/>
            <person name="Kamisugi Y."/>
            <person name="Saleh O."/>
            <person name="Blanc G."/>
            <person name="Decker E.L."/>
            <person name="van Gessel N."/>
            <person name="Grimwood J."/>
            <person name="Hayes R.D."/>
            <person name="Graham S.W."/>
            <person name="Gunter L.E."/>
            <person name="McDaniel S.F."/>
            <person name="Hoernstein S.N.W."/>
            <person name="Larsson A."/>
            <person name="Li F.W."/>
            <person name="Perroud P.F."/>
            <person name="Phillips J."/>
            <person name="Ranjan P."/>
            <person name="Rokshar D.S."/>
            <person name="Rothfels C.J."/>
            <person name="Schneider L."/>
            <person name="Shu S."/>
            <person name="Stevenson D.W."/>
            <person name="Thummler F."/>
            <person name="Tillich M."/>
            <person name="Villarreal Aguilar J.C."/>
            <person name="Widiez T."/>
            <person name="Wong G.K."/>
            <person name="Wymore A."/>
            <person name="Zhang Y."/>
            <person name="Zimmer A.D."/>
            <person name="Quatrano R.S."/>
            <person name="Mayer K.F.X."/>
            <person name="Goodstein D."/>
            <person name="Casacuberta J.M."/>
            <person name="Vandepoele K."/>
            <person name="Reski R."/>
            <person name="Cuming A.C."/>
            <person name="Tuskan G.A."/>
            <person name="Maumus F."/>
            <person name="Salse J."/>
            <person name="Schmutz J."/>
            <person name="Rensing S.A."/>
        </authorList>
    </citation>
    <scope>NUCLEOTIDE SEQUENCE [LARGE SCALE GENOMIC DNA]</scope>
    <source>
        <strain evidence="3 4">cv. Gransden 2004</strain>
    </source>
</reference>
<feature type="compositionally biased region" description="Polar residues" evidence="1">
    <location>
        <begin position="657"/>
        <end position="678"/>
    </location>
</feature>
<dbReference type="EnsemblPlants" id="Pp3c23_9420V3.1">
    <property type="protein sequence ID" value="Pp3c23_9420V3.1"/>
    <property type="gene ID" value="Pp3c23_9420"/>
</dbReference>
<feature type="compositionally biased region" description="Polar residues" evidence="1">
    <location>
        <begin position="716"/>
        <end position="727"/>
    </location>
</feature>
<dbReference type="PANTHER" id="PTHR34371">
    <property type="entry name" value="OS01G0551000 PROTEIN"/>
    <property type="match status" value="1"/>
</dbReference>
<proteinExistence type="predicted"/>
<dbReference type="OrthoDB" id="1934555at2759"/>
<feature type="compositionally biased region" description="Basic and acidic residues" evidence="1">
    <location>
        <begin position="445"/>
        <end position="456"/>
    </location>
</feature>
<dbReference type="PaxDb" id="3218-PP1S10_97V6.1"/>
<feature type="compositionally biased region" description="Polar residues" evidence="1">
    <location>
        <begin position="569"/>
        <end position="581"/>
    </location>
</feature>
<dbReference type="EMBL" id="ABEU02000023">
    <property type="protein sequence ID" value="PNR29134.1"/>
    <property type="molecule type" value="Genomic_DNA"/>
</dbReference>
<dbReference type="GeneID" id="112275872"/>
<name>A0A2K1IIN5_PHYPA</name>
<dbReference type="Gramene" id="Pp3c23_9420V3.2">
    <property type="protein sequence ID" value="Pp3c23_9420V3.2"/>
    <property type="gene ID" value="Pp3c23_9420"/>
</dbReference>
<feature type="region of interest" description="Disordered" evidence="1">
    <location>
        <begin position="771"/>
        <end position="802"/>
    </location>
</feature>
<keyword evidence="4" id="KW-1185">Reference proteome</keyword>
<dbReference type="EnsemblPlants" id="Pp3c23_9420V3.2">
    <property type="protein sequence ID" value="Pp3c23_9420V3.2"/>
    <property type="gene ID" value="Pp3c23_9420"/>
</dbReference>
<feature type="compositionally biased region" description="Low complexity" evidence="1">
    <location>
        <begin position="792"/>
        <end position="802"/>
    </location>
</feature>
<evidence type="ECO:0000313" key="3">
    <source>
        <dbReference type="EnsemblPlants" id="Pp3c23_9420V3.1"/>
    </source>
</evidence>
<feature type="compositionally biased region" description="Basic and acidic residues" evidence="1">
    <location>
        <begin position="357"/>
        <end position="366"/>
    </location>
</feature>
<feature type="compositionally biased region" description="Low complexity" evidence="1">
    <location>
        <begin position="701"/>
        <end position="710"/>
    </location>
</feature>
<dbReference type="KEGG" id="ppp:112275872"/>
<feature type="region of interest" description="Disordered" evidence="1">
    <location>
        <begin position="421"/>
        <end position="727"/>
    </location>
</feature>
<accession>A0A2K1IIN5</accession>
<feature type="region of interest" description="Disordered" evidence="1">
    <location>
        <begin position="341"/>
        <end position="366"/>
    </location>
</feature>
<reference evidence="2 4" key="1">
    <citation type="journal article" date="2008" name="Science">
        <title>The Physcomitrella genome reveals evolutionary insights into the conquest of land by plants.</title>
        <authorList>
            <person name="Rensing S."/>
            <person name="Lang D."/>
            <person name="Zimmer A."/>
            <person name="Terry A."/>
            <person name="Salamov A."/>
            <person name="Shapiro H."/>
            <person name="Nishiyama T."/>
            <person name="Perroud P.-F."/>
            <person name="Lindquist E."/>
            <person name="Kamisugi Y."/>
            <person name="Tanahashi T."/>
            <person name="Sakakibara K."/>
            <person name="Fujita T."/>
            <person name="Oishi K."/>
            <person name="Shin-I T."/>
            <person name="Kuroki Y."/>
            <person name="Toyoda A."/>
            <person name="Suzuki Y."/>
            <person name="Hashimoto A."/>
            <person name="Yamaguchi K."/>
            <person name="Sugano A."/>
            <person name="Kohara Y."/>
            <person name="Fujiyama A."/>
            <person name="Anterola A."/>
            <person name="Aoki S."/>
            <person name="Ashton N."/>
            <person name="Barbazuk W.B."/>
            <person name="Barker E."/>
            <person name="Bennetzen J."/>
            <person name="Bezanilla M."/>
            <person name="Blankenship R."/>
            <person name="Cho S.H."/>
            <person name="Dutcher S."/>
            <person name="Estelle M."/>
            <person name="Fawcett J.A."/>
            <person name="Gundlach H."/>
            <person name="Hanada K."/>
            <person name="Heyl A."/>
            <person name="Hicks K.A."/>
            <person name="Hugh J."/>
            <person name="Lohr M."/>
            <person name="Mayer K."/>
            <person name="Melkozernov A."/>
            <person name="Murata T."/>
            <person name="Nelson D."/>
            <person name="Pils B."/>
            <person name="Prigge M."/>
            <person name="Reiss B."/>
            <person name="Renner T."/>
            <person name="Rombauts S."/>
            <person name="Rushton P."/>
            <person name="Sanderfoot A."/>
            <person name="Schween G."/>
            <person name="Shiu S.-H."/>
            <person name="Stueber K."/>
            <person name="Theodoulou F.L."/>
            <person name="Tu H."/>
            <person name="Van de Peer Y."/>
            <person name="Verrier P.J."/>
            <person name="Waters E."/>
            <person name="Wood A."/>
            <person name="Yang L."/>
            <person name="Cove D."/>
            <person name="Cuming A."/>
            <person name="Hasebe M."/>
            <person name="Lucas S."/>
            <person name="Mishler D.B."/>
            <person name="Reski R."/>
            <person name="Grigoriev I."/>
            <person name="Quatrano R.S."/>
            <person name="Boore J.L."/>
        </authorList>
    </citation>
    <scope>NUCLEOTIDE SEQUENCE [LARGE SCALE GENOMIC DNA]</scope>
    <source>
        <strain evidence="3 4">cv. Gransden 2004</strain>
    </source>
</reference>
<feature type="compositionally biased region" description="Low complexity" evidence="1">
    <location>
        <begin position="476"/>
        <end position="497"/>
    </location>
</feature>
<feature type="compositionally biased region" description="Low complexity" evidence="1">
    <location>
        <begin position="530"/>
        <end position="544"/>
    </location>
</feature>
<reference evidence="3" key="3">
    <citation type="submission" date="2020-12" db="UniProtKB">
        <authorList>
            <consortium name="EnsemblPlants"/>
        </authorList>
    </citation>
    <scope>IDENTIFICATION</scope>
</reference>
<feature type="region of interest" description="Disordered" evidence="1">
    <location>
        <begin position="1"/>
        <end position="64"/>
    </location>
</feature>